<evidence type="ECO:0000256" key="5">
    <source>
        <dbReference type="ARBA" id="ARBA00022679"/>
    </source>
</evidence>
<evidence type="ECO:0000256" key="9">
    <source>
        <dbReference type="ARBA" id="ARBA00022840"/>
    </source>
</evidence>
<dbReference type="Gene3D" id="3.30.450.40">
    <property type="match status" value="2"/>
</dbReference>
<dbReference type="SUPFAM" id="SSF47384">
    <property type="entry name" value="Homodimeric domain of signal transducing histidine kinase"/>
    <property type="match status" value="1"/>
</dbReference>
<proteinExistence type="predicted"/>
<dbReference type="InterPro" id="IPR013767">
    <property type="entry name" value="PAS_fold"/>
</dbReference>
<keyword evidence="11" id="KW-0902">Two-component regulatory system</keyword>
<keyword evidence="9" id="KW-0067">ATP-binding</keyword>
<evidence type="ECO:0000256" key="7">
    <source>
        <dbReference type="ARBA" id="ARBA00022741"/>
    </source>
</evidence>
<dbReference type="InterPro" id="IPR029016">
    <property type="entry name" value="GAF-like_dom_sf"/>
</dbReference>
<evidence type="ECO:0000256" key="6">
    <source>
        <dbReference type="ARBA" id="ARBA00022692"/>
    </source>
</evidence>
<dbReference type="InterPro" id="IPR036097">
    <property type="entry name" value="HisK_dim/P_sf"/>
</dbReference>
<evidence type="ECO:0000256" key="13">
    <source>
        <dbReference type="SAM" id="Coils"/>
    </source>
</evidence>
<dbReference type="CDD" id="cd00082">
    <property type="entry name" value="HisKA"/>
    <property type="match status" value="1"/>
</dbReference>
<evidence type="ECO:0000256" key="11">
    <source>
        <dbReference type="ARBA" id="ARBA00023012"/>
    </source>
</evidence>
<feature type="coiled-coil region" evidence="13">
    <location>
        <begin position="614"/>
        <end position="641"/>
    </location>
</feature>
<dbReference type="GO" id="GO:0000156">
    <property type="term" value="F:phosphorelay response regulator activity"/>
    <property type="evidence" value="ECO:0007669"/>
    <property type="project" value="TreeGrafter"/>
</dbReference>
<evidence type="ECO:0000256" key="10">
    <source>
        <dbReference type="ARBA" id="ARBA00022989"/>
    </source>
</evidence>
<dbReference type="SMART" id="SM00086">
    <property type="entry name" value="PAC"/>
    <property type="match status" value="2"/>
</dbReference>
<comment type="caution">
    <text evidence="17">The sequence shown here is derived from an EMBL/GenBank/DDBJ whole genome shotgun (WGS) entry which is preliminary data.</text>
</comment>
<dbReference type="PROSITE" id="PS50113">
    <property type="entry name" value="PAC"/>
    <property type="match status" value="2"/>
</dbReference>
<dbReference type="InterPro" id="IPR003661">
    <property type="entry name" value="HisK_dim/P_dom"/>
</dbReference>
<dbReference type="SMART" id="SM00387">
    <property type="entry name" value="HATPase_c"/>
    <property type="match status" value="1"/>
</dbReference>
<evidence type="ECO:0000313" key="17">
    <source>
        <dbReference type="EMBL" id="TFV95579.1"/>
    </source>
</evidence>
<evidence type="ECO:0000256" key="4">
    <source>
        <dbReference type="ARBA" id="ARBA00022553"/>
    </source>
</evidence>
<keyword evidence="7" id="KW-0547">Nucleotide-binding</keyword>
<dbReference type="Pfam" id="PF00989">
    <property type="entry name" value="PAS"/>
    <property type="match status" value="2"/>
</dbReference>
<dbReference type="SMART" id="SM00091">
    <property type="entry name" value="PAS"/>
    <property type="match status" value="3"/>
</dbReference>
<dbReference type="InterPro" id="IPR050351">
    <property type="entry name" value="BphY/WalK/GraS-like"/>
</dbReference>
<keyword evidence="4" id="KW-0597">Phosphoprotein</keyword>
<sequence length="1005" mass="115081">MELFRFTLAYLFVKKSSEENFPSFSIERYRIMVEEALDIIYETDIQGNFKFVNGVASEILGYSRSELLNMHYLQLIPDENKQAVQQFYRNQVDSKESNTYLEFPIITKEGKKEWVGQRTRMFFNNGELTGTMSITRIKTERYNYIKALKQSEEKYRGILERLQFGLLEVDLDERIQYVNDAMCQMTGFSKEEMLGNVASDLLASKETKAVLDKHHQLREKNQGSAYDARINRKNGEPFYAIISGAPLYNLQGKRTGSVGVHVDVTQRRKDELELRRIQAELDKYTYALEELNRITSDFSLGPKEQLNQSFQFISEYFGLPFGFIAEFKEDNSTTFIEVLSSEILNQLNKTFPLEQTISGSAFLQEKLIAINDTSGTAYEKLPSVQMLGLKACIAMPVYMDGVKFGSIFLGSSDQTKDFTQYDLELFRLFTRYISYVLTAQKNQDILKNQTESLVQTNEQLQERQRFLSAINRFVTKILDEEDLFSLAWEIVENVISEFDFIDCVIYVVDEEKQCLVQLAAKGPKDKGNRKIKNPIEIPFGKGIVGAVAQNGKAEIIKDTTLDSRYFQDVGGFRSEITVPIFFENKVIGIIDSEHTDPNFFTQTHLETLTIIANLTASKLKNAQLRLQKEKSERELKDREALLRTVIQNALDAVVTVNKEGLVTGWNPQAESIFGWKAKEVMGRLMTENIIPINYREAHTNGMKNYLKTGHGPVLNQRFEITAMHKSGREFPIEIAIIPLKVSREETFTAFIRDITLQKSAREDLEKNLQKERDLSELKSRFVSMTSHEFRTPLTTIKQNVDLIEFTIEKKSPEIRPEFDKYFERITSEIGRVSSLMNDMLLLGKIEAGKVNVTIRSVNLLTLAKDIISKLSVGREDQRTIQLEIKGLEREIYADLSLMDHILTNLLTNSLKYSEGKPNPVLTLNFENLSELKISVRDFGIGIPEKDQKSLFSSFYRATNVKNIQGSGLGLSIVKEFVTMHQGTIELESEVNKGSEFIIKIPTLKP</sequence>
<dbReference type="InterPro" id="IPR000014">
    <property type="entry name" value="PAS"/>
</dbReference>
<dbReference type="GO" id="GO:0006355">
    <property type="term" value="P:regulation of DNA-templated transcription"/>
    <property type="evidence" value="ECO:0007669"/>
    <property type="project" value="InterPro"/>
</dbReference>
<gene>
    <name evidence="17" type="ORF">E4S40_05000</name>
</gene>
<dbReference type="Gene3D" id="3.30.565.10">
    <property type="entry name" value="Histidine kinase-like ATPase, C-terminal domain"/>
    <property type="match status" value="1"/>
</dbReference>
<dbReference type="CDD" id="cd00130">
    <property type="entry name" value="PAS"/>
    <property type="match status" value="3"/>
</dbReference>
<evidence type="ECO:0000256" key="1">
    <source>
        <dbReference type="ARBA" id="ARBA00000085"/>
    </source>
</evidence>
<feature type="domain" description="PAS" evidence="15">
    <location>
        <begin position="151"/>
        <end position="221"/>
    </location>
</feature>
<dbReference type="SUPFAM" id="SSF55781">
    <property type="entry name" value="GAF domain-like"/>
    <property type="match status" value="2"/>
</dbReference>
<keyword evidence="8" id="KW-0418">Kinase</keyword>
<dbReference type="Pfam" id="PF13426">
    <property type="entry name" value="PAS_9"/>
    <property type="match status" value="1"/>
</dbReference>
<keyword evidence="18" id="KW-1185">Reference proteome</keyword>
<dbReference type="GO" id="GO:0000155">
    <property type="term" value="F:phosphorelay sensor kinase activity"/>
    <property type="evidence" value="ECO:0007669"/>
    <property type="project" value="InterPro"/>
</dbReference>
<evidence type="ECO:0000313" key="18">
    <source>
        <dbReference type="Proteomes" id="UP000297647"/>
    </source>
</evidence>
<evidence type="ECO:0000256" key="2">
    <source>
        <dbReference type="ARBA" id="ARBA00004141"/>
    </source>
</evidence>
<dbReference type="InterPro" id="IPR003018">
    <property type="entry name" value="GAF"/>
</dbReference>
<comment type="catalytic activity">
    <reaction evidence="1">
        <text>ATP + protein L-histidine = ADP + protein N-phospho-L-histidine.</text>
        <dbReference type="EC" id="2.7.13.3"/>
    </reaction>
</comment>
<dbReference type="EMBL" id="SPSB01000002">
    <property type="protein sequence ID" value="TFV95579.1"/>
    <property type="molecule type" value="Genomic_DNA"/>
</dbReference>
<dbReference type="PROSITE" id="PS50112">
    <property type="entry name" value="PAS"/>
    <property type="match status" value="3"/>
</dbReference>
<keyword evidence="5" id="KW-0808">Transferase</keyword>
<dbReference type="InterPro" id="IPR036890">
    <property type="entry name" value="HATPase_C_sf"/>
</dbReference>
<dbReference type="GO" id="GO:0007234">
    <property type="term" value="P:osmosensory signaling via phosphorelay pathway"/>
    <property type="evidence" value="ECO:0007669"/>
    <property type="project" value="TreeGrafter"/>
</dbReference>
<dbReference type="Proteomes" id="UP000297647">
    <property type="component" value="Unassembled WGS sequence"/>
</dbReference>
<feature type="domain" description="PAS" evidence="15">
    <location>
        <begin position="25"/>
        <end position="95"/>
    </location>
</feature>
<dbReference type="InterPro" id="IPR005467">
    <property type="entry name" value="His_kinase_dom"/>
</dbReference>
<name>A0A4Y9QT21_9BACT</name>
<evidence type="ECO:0000256" key="3">
    <source>
        <dbReference type="ARBA" id="ARBA00012438"/>
    </source>
</evidence>
<dbReference type="CDD" id="cd00075">
    <property type="entry name" value="HATPase"/>
    <property type="match status" value="1"/>
</dbReference>
<dbReference type="NCBIfam" id="TIGR00229">
    <property type="entry name" value="sensory_box"/>
    <property type="match status" value="3"/>
</dbReference>
<keyword evidence="10" id="KW-1133">Transmembrane helix</keyword>
<dbReference type="InterPro" id="IPR001610">
    <property type="entry name" value="PAC"/>
</dbReference>
<dbReference type="Pfam" id="PF13185">
    <property type="entry name" value="GAF_2"/>
    <property type="match status" value="2"/>
</dbReference>
<protein>
    <recommendedName>
        <fullName evidence="3">histidine kinase</fullName>
        <ecNumber evidence="3">2.7.13.3</ecNumber>
    </recommendedName>
</protein>
<evidence type="ECO:0000259" key="15">
    <source>
        <dbReference type="PROSITE" id="PS50112"/>
    </source>
</evidence>
<feature type="coiled-coil region" evidence="13">
    <location>
        <begin position="262"/>
        <end position="294"/>
    </location>
</feature>
<feature type="domain" description="PAS" evidence="15">
    <location>
        <begin position="638"/>
        <end position="709"/>
    </location>
</feature>
<keyword evidence="12" id="KW-0472">Membrane</keyword>
<evidence type="ECO:0000259" key="14">
    <source>
        <dbReference type="PROSITE" id="PS50109"/>
    </source>
</evidence>
<organism evidence="17 18">
    <name type="scientific">Algoriphagus kandeliae</name>
    <dbReference type="NCBI Taxonomy" id="2562278"/>
    <lineage>
        <taxon>Bacteria</taxon>
        <taxon>Pseudomonadati</taxon>
        <taxon>Bacteroidota</taxon>
        <taxon>Cytophagia</taxon>
        <taxon>Cytophagales</taxon>
        <taxon>Cyclobacteriaceae</taxon>
        <taxon>Algoriphagus</taxon>
    </lineage>
</organism>
<evidence type="ECO:0000256" key="12">
    <source>
        <dbReference type="ARBA" id="ARBA00023136"/>
    </source>
</evidence>
<dbReference type="PROSITE" id="PS50109">
    <property type="entry name" value="HIS_KIN"/>
    <property type="match status" value="1"/>
</dbReference>
<dbReference type="AlphaFoldDB" id="A0A4Y9QT21"/>
<dbReference type="PANTHER" id="PTHR42878:SF7">
    <property type="entry name" value="SENSOR HISTIDINE KINASE GLRK"/>
    <property type="match status" value="1"/>
</dbReference>
<dbReference type="InterPro" id="IPR003594">
    <property type="entry name" value="HATPase_dom"/>
</dbReference>
<keyword evidence="13" id="KW-0175">Coiled coil</keyword>
<dbReference type="InterPro" id="IPR000700">
    <property type="entry name" value="PAS-assoc_C"/>
</dbReference>
<dbReference type="GO" id="GO:0030295">
    <property type="term" value="F:protein kinase activator activity"/>
    <property type="evidence" value="ECO:0007669"/>
    <property type="project" value="TreeGrafter"/>
</dbReference>
<accession>A0A4Y9QT21</accession>
<keyword evidence="6" id="KW-0812">Transmembrane</keyword>
<dbReference type="InterPro" id="IPR004358">
    <property type="entry name" value="Sig_transdc_His_kin-like_C"/>
</dbReference>
<feature type="domain" description="PAC" evidence="16">
    <location>
        <begin position="224"/>
        <end position="276"/>
    </location>
</feature>
<dbReference type="SUPFAM" id="SSF55785">
    <property type="entry name" value="PYP-like sensor domain (PAS domain)"/>
    <property type="match status" value="3"/>
</dbReference>
<dbReference type="EC" id="2.7.13.3" evidence="3"/>
<dbReference type="PANTHER" id="PTHR42878">
    <property type="entry name" value="TWO-COMPONENT HISTIDINE KINASE"/>
    <property type="match status" value="1"/>
</dbReference>
<feature type="domain" description="PAC" evidence="16">
    <location>
        <begin position="716"/>
        <end position="766"/>
    </location>
</feature>
<dbReference type="GO" id="GO:0016020">
    <property type="term" value="C:membrane"/>
    <property type="evidence" value="ECO:0007669"/>
    <property type="project" value="UniProtKB-SubCell"/>
</dbReference>
<evidence type="ECO:0000259" key="16">
    <source>
        <dbReference type="PROSITE" id="PS50113"/>
    </source>
</evidence>
<feature type="domain" description="Histidine kinase" evidence="14">
    <location>
        <begin position="784"/>
        <end position="1004"/>
    </location>
</feature>
<dbReference type="SMART" id="SM00065">
    <property type="entry name" value="GAF"/>
    <property type="match status" value="2"/>
</dbReference>
<dbReference type="InterPro" id="IPR035965">
    <property type="entry name" value="PAS-like_dom_sf"/>
</dbReference>
<reference evidence="17 18" key="1">
    <citation type="submission" date="2019-03" db="EMBL/GenBank/DDBJ databases">
        <title>Algoriphagus sp. nov, a new strain isolated from root system soil of mangrove plant Kandelia.</title>
        <authorList>
            <person name="Yin Q."/>
            <person name="Wang K."/>
            <person name="Song Z."/>
        </authorList>
    </citation>
    <scope>NUCLEOTIDE SEQUENCE [LARGE SCALE GENOMIC DNA]</scope>
    <source>
        <strain evidence="17 18">XY-J91</strain>
    </source>
</reference>
<dbReference type="SMART" id="SM00388">
    <property type="entry name" value="HisKA"/>
    <property type="match status" value="1"/>
</dbReference>
<dbReference type="Pfam" id="PF00512">
    <property type="entry name" value="HisKA"/>
    <property type="match status" value="1"/>
</dbReference>
<dbReference type="Gene3D" id="1.10.287.130">
    <property type="match status" value="1"/>
</dbReference>
<dbReference type="Gene3D" id="3.30.450.20">
    <property type="entry name" value="PAS domain"/>
    <property type="match status" value="3"/>
</dbReference>
<evidence type="ECO:0000256" key="8">
    <source>
        <dbReference type="ARBA" id="ARBA00022777"/>
    </source>
</evidence>
<comment type="subcellular location">
    <subcellularLocation>
        <location evidence="2">Membrane</location>
        <topology evidence="2">Multi-pass membrane protein</topology>
    </subcellularLocation>
</comment>
<dbReference type="Pfam" id="PF02518">
    <property type="entry name" value="HATPase_c"/>
    <property type="match status" value="1"/>
</dbReference>
<dbReference type="PRINTS" id="PR00344">
    <property type="entry name" value="BCTRLSENSOR"/>
</dbReference>
<dbReference type="SUPFAM" id="SSF55874">
    <property type="entry name" value="ATPase domain of HSP90 chaperone/DNA topoisomerase II/histidine kinase"/>
    <property type="match status" value="1"/>
</dbReference>